<sequence>MSWAPNITEAIVKKFTEVRYNLCKYAK</sequence>
<dbReference type="EMBL" id="GBRH01238206">
    <property type="protein sequence ID" value="JAD59689.1"/>
    <property type="molecule type" value="Transcribed_RNA"/>
</dbReference>
<reference evidence="1" key="2">
    <citation type="journal article" date="2015" name="Data Brief">
        <title>Shoot transcriptome of the giant reed, Arundo donax.</title>
        <authorList>
            <person name="Barrero R.A."/>
            <person name="Guerrero F.D."/>
            <person name="Moolhuijzen P."/>
            <person name="Goolsby J.A."/>
            <person name="Tidwell J."/>
            <person name="Bellgard S.E."/>
            <person name="Bellgard M.I."/>
        </authorList>
    </citation>
    <scope>NUCLEOTIDE SEQUENCE</scope>
    <source>
        <tissue evidence="1">Shoot tissue taken approximately 20 cm above the soil surface</tissue>
    </source>
</reference>
<reference evidence="1" key="1">
    <citation type="submission" date="2014-09" db="EMBL/GenBank/DDBJ databases">
        <authorList>
            <person name="Magalhaes I.L.F."/>
            <person name="Oliveira U."/>
            <person name="Santos F.R."/>
            <person name="Vidigal T.H.D.A."/>
            <person name="Brescovit A.D."/>
            <person name="Santos A.J."/>
        </authorList>
    </citation>
    <scope>NUCLEOTIDE SEQUENCE</scope>
    <source>
        <tissue evidence="1">Shoot tissue taken approximately 20 cm above the soil surface</tissue>
    </source>
</reference>
<evidence type="ECO:0000313" key="1">
    <source>
        <dbReference type="EMBL" id="JAD59689.1"/>
    </source>
</evidence>
<organism evidence="1">
    <name type="scientific">Arundo donax</name>
    <name type="common">Giant reed</name>
    <name type="synonym">Donax arundinaceus</name>
    <dbReference type="NCBI Taxonomy" id="35708"/>
    <lineage>
        <taxon>Eukaryota</taxon>
        <taxon>Viridiplantae</taxon>
        <taxon>Streptophyta</taxon>
        <taxon>Embryophyta</taxon>
        <taxon>Tracheophyta</taxon>
        <taxon>Spermatophyta</taxon>
        <taxon>Magnoliopsida</taxon>
        <taxon>Liliopsida</taxon>
        <taxon>Poales</taxon>
        <taxon>Poaceae</taxon>
        <taxon>PACMAD clade</taxon>
        <taxon>Arundinoideae</taxon>
        <taxon>Arundineae</taxon>
        <taxon>Arundo</taxon>
    </lineage>
</organism>
<accession>A0A0A9B6T2</accession>
<dbReference type="AlphaFoldDB" id="A0A0A9B6T2"/>
<proteinExistence type="predicted"/>
<protein>
    <submittedName>
        <fullName evidence="1">Uncharacterized protein</fullName>
    </submittedName>
</protein>
<name>A0A0A9B6T2_ARUDO</name>